<dbReference type="Proteomes" id="UP000054047">
    <property type="component" value="Unassembled WGS sequence"/>
</dbReference>
<accession>A0A0C2GLL3</accession>
<name>A0A0C2GLL3_9BILA</name>
<dbReference type="PANTHER" id="PTHR21610">
    <property type="entry name" value="VON WILLEBRAND FACTOR A DOMAIN-CONTAINING PROTEIN 8"/>
    <property type="match status" value="1"/>
</dbReference>
<dbReference type="Pfam" id="PF07728">
    <property type="entry name" value="AAA_5"/>
    <property type="match status" value="1"/>
</dbReference>
<reference evidence="2 3" key="1">
    <citation type="submission" date="2013-12" db="EMBL/GenBank/DDBJ databases">
        <title>Draft genome of the parsitic nematode Ancylostoma duodenale.</title>
        <authorList>
            <person name="Mitreva M."/>
        </authorList>
    </citation>
    <scope>NUCLEOTIDE SEQUENCE [LARGE SCALE GENOMIC DNA]</scope>
    <source>
        <strain evidence="2 3">Zhejiang</strain>
    </source>
</reference>
<dbReference type="PANTHER" id="PTHR21610:SF9">
    <property type="entry name" value="VON WILLEBRAND FACTOR A DOMAIN-CONTAINING PROTEIN 8"/>
    <property type="match status" value="1"/>
</dbReference>
<feature type="domain" description="ATPase dynein-related AAA" evidence="1">
    <location>
        <begin position="55"/>
        <end position="138"/>
    </location>
</feature>
<dbReference type="OrthoDB" id="5186at2759"/>
<evidence type="ECO:0000259" key="1">
    <source>
        <dbReference type="Pfam" id="PF07728"/>
    </source>
</evidence>
<keyword evidence="3" id="KW-1185">Reference proteome</keyword>
<proteinExistence type="predicted"/>
<dbReference type="GO" id="GO:0005737">
    <property type="term" value="C:cytoplasm"/>
    <property type="evidence" value="ECO:0007669"/>
    <property type="project" value="TreeGrafter"/>
</dbReference>
<evidence type="ECO:0000313" key="2">
    <source>
        <dbReference type="EMBL" id="KIH62120.1"/>
    </source>
</evidence>
<evidence type="ECO:0000313" key="3">
    <source>
        <dbReference type="Proteomes" id="UP000054047"/>
    </source>
</evidence>
<dbReference type="InterPro" id="IPR039891">
    <property type="entry name" value="VWA8"/>
</dbReference>
<organism evidence="2 3">
    <name type="scientific">Ancylostoma duodenale</name>
    <dbReference type="NCBI Taxonomy" id="51022"/>
    <lineage>
        <taxon>Eukaryota</taxon>
        <taxon>Metazoa</taxon>
        <taxon>Ecdysozoa</taxon>
        <taxon>Nematoda</taxon>
        <taxon>Chromadorea</taxon>
        <taxon>Rhabditida</taxon>
        <taxon>Rhabditina</taxon>
        <taxon>Rhabditomorpha</taxon>
        <taxon>Strongyloidea</taxon>
        <taxon>Ancylostomatidae</taxon>
        <taxon>Ancylostomatinae</taxon>
        <taxon>Ancylostoma</taxon>
    </lineage>
</organism>
<dbReference type="EMBL" id="KN729572">
    <property type="protein sequence ID" value="KIH62120.1"/>
    <property type="molecule type" value="Genomic_DNA"/>
</dbReference>
<dbReference type="AlphaFoldDB" id="A0A0C2GLL3"/>
<dbReference type="GO" id="GO:0016887">
    <property type="term" value="F:ATP hydrolysis activity"/>
    <property type="evidence" value="ECO:0007669"/>
    <property type="project" value="InterPro"/>
</dbReference>
<dbReference type="GO" id="GO:0005524">
    <property type="term" value="F:ATP binding"/>
    <property type="evidence" value="ECO:0007669"/>
    <property type="project" value="InterPro"/>
</dbReference>
<protein>
    <recommendedName>
        <fullName evidence="1">ATPase dynein-related AAA domain-containing protein</fullName>
    </recommendedName>
</protein>
<sequence>MQLEDGRFLMRHDKYDKLTSNTCPSYSPEDMFNLMYPCKSIFKEHQVKLVNDFVSKFISEDMNSRELFQRRRMLDSGDTLWEDSQLVAAAKRGDVCVLDGAEKVHWSTLESLQSLCHHRLLFLPDGSRLVGEEQFTNIQKRTEYTEELLNSK</sequence>
<gene>
    <name evidence="2" type="ORF">ANCDUO_07603</name>
</gene>
<dbReference type="InterPro" id="IPR011704">
    <property type="entry name" value="ATPase_dyneun-rel_AAA"/>
</dbReference>